<protein>
    <submittedName>
        <fullName evidence="1">Uncharacterized protein</fullName>
    </submittedName>
</protein>
<dbReference type="AlphaFoldDB" id="A0A7C1HYV3"/>
<gene>
    <name evidence="1" type="ORF">ENN92_00955</name>
</gene>
<name>A0A7C1HYV3_UNCKA</name>
<accession>A0A7C1HYV3</accession>
<comment type="caution">
    <text evidence="1">The sequence shown here is derived from an EMBL/GenBank/DDBJ whole genome shotgun (WGS) entry which is preliminary data.</text>
</comment>
<proteinExistence type="predicted"/>
<organism evidence="1">
    <name type="scientific">candidate division WWE3 bacterium</name>
    <dbReference type="NCBI Taxonomy" id="2053526"/>
    <lineage>
        <taxon>Bacteria</taxon>
        <taxon>Katanobacteria</taxon>
    </lineage>
</organism>
<evidence type="ECO:0000313" key="1">
    <source>
        <dbReference type="EMBL" id="HDQ88700.1"/>
    </source>
</evidence>
<dbReference type="Proteomes" id="UP000886066">
    <property type="component" value="Unassembled WGS sequence"/>
</dbReference>
<sequence length="120" mass="13790">MKKKEESENFQQVKNKFGIFATARNKKSFELFLNEQKQALIQEYKVVEGKNPTNLLESKVIMGNKEGVKLTNYAWWGTVIFVDHSDVDAFLVFVIPNGVSKEFEGVINTILNSVKFLQKE</sequence>
<reference evidence="1" key="1">
    <citation type="journal article" date="2020" name="mSystems">
        <title>Genome- and Community-Level Interaction Insights into Carbon Utilization and Element Cycling Functions of Hydrothermarchaeota in Hydrothermal Sediment.</title>
        <authorList>
            <person name="Zhou Z."/>
            <person name="Liu Y."/>
            <person name="Xu W."/>
            <person name="Pan J."/>
            <person name="Luo Z.H."/>
            <person name="Li M."/>
        </authorList>
    </citation>
    <scope>NUCLEOTIDE SEQUENCE [LARGE SCALE GENOMIC DNA]</scope>
    <source>
        <strain evidence="1">SpSt-1219</strain>
    </source>
</reference>
<dbReference type="EMBL" id="DSDM01000056">
    <property type="protein sequence ID" value="HDQ88700.1"/>
    <property type="molecule type" value="Genomic_DNA"/>
</dbReference>